<dbReference type="GO" id="GO:0016114">
    <property type="term" value="P:terpenoid biosynthetic process"/>
    <property type="evidence" value="ECO:0007669"/>
    <property type="project" value="InterPro"/>
</dbReference>
<dbReference type="PANTHER" id="PTHR31225">
    <property type="entry name" value="OS04G0344100 PROTEIN-RELATED"/>
    <property type="match status" value="1"/>
</dbReference>
<keyword evidence="1" id="KW-0479">Metal-binding</keyword>
<evidence type="ECO:0000259" key="2">
    <source>
        <dbReference type="Pfam" id="PF03936"/>
    </source>
</evidence>
<protein>
    <submittedName>
        <fullName evidence="3">Exo-alpha-bergamotene synthase</fullName>
    </submittedName>
</protein>
<dbReference type="Gene3D" id="1.10.600.10">
    <property type="entry name" value="Farnesyl Diphosphate Synthase"/>
    <property type="match status" value="1"/>
</dbReference>
<evidence type="ECO:0000313" key="4">
    <source>
        <dbReference type="EMBL" id="GFP90918.1"/>
    </source>
</evidence>
<dbReference type="Proteomes" id="UP000653305">
    <property type="component" value="Unassembled WGS sequence"/>
</dbReference>
<gene>
    <name evidence="3" type="ORF">PHJA_001235700</name>
    <name evidence="4" type="ORF">PHJA_001235800</name>
</gene>
<dbReference type="SUPFAM" id="SSF48576">
    <property type="entry name" value="Terpenoid synthases"/>
    <property type="match status" value="1"/>
</dbReference>
<dbReference type="InterPro" id="IPR008949">
    <property type="entry name" value="Isoprenoid_synthase_dom_sf"/>
</dbReference>
<comment type="caution">
    <text evidence="3">The sequence shown here is derived from an EMBL/GenBank/DDBJ whole genome shotgun (WGS) entry which is preliminary data.</text>
</comment>
<dbReference type="EMBL" id="BMAC01000230">
    <property type="protein sequence ID" value="GFP90918.1"/>
    <property type="molecule type" value="Genomic_DNA"/>
</dbReference>
<dbReference type="InterPro" id="IPR005630">
    <property type="entry name" value="Terpene_synthase_metal-bd"/>
</dbReference>
<name>A0A830BSP4_9LAMI</name>
<dbReference type="InterPro" id="IPR050148">
    <property type="entry name" value="Terpene_synthase-like"/>
</dbReference>
<keyword evidence="5" id="KW-1185">Reference proteome</keyword>
<dbReference type="OrthoDB" id="1936865at2759"/>
<accession>A0A830BSP4</accession>
<feature type="domain" description="Terpene synthase metal-binding" evidence="2">
    <location>
        <begin position="23"/>
        <end position="87"/>
    </location>
</feature>
<reference evidence="3" key="1">
    <citation type="submission" date="2020-07" db="EMBL/GenBank/DDBJ databases">
        <title>Ethylene signaling mediates host invasion by parasitic plants.</title>
        <authorList>
            <person name="Yoshida S."/>
        </authorList>
    </citation>
    <scope>NUCLEOTIDE SEQUENCE</scope>
    <source>
        <strain evidence="3">Okayama</strain>
    </source>
</reference>
<dbReference type="Pfam" id="PF03936">
    <property type="entry name" value="Terpene_synth_C"/>
    <property type="match status" value="1"/>
</dbReference>
<dbReference type="AlphaFoldDB" id="A0A830BSP4"/>
<dbReference type="GO" id="GO:0010333">
    <property type="term" value="F:terpene synthase activity"/>
    <property type="evidence" value="ECO:0007669"/>
    <property type="project" value="InterPro"/>
</dbReference>
<evidence type="ECO:0000313" key="3">
    <source>
        <dbReference type="EMBL" id="GFP90917.1"/>
    </source>
</evidence>
<dbReference type="GO" id="GO:0000287">
    <property type="term" value="F:magnesium ion binding"/>
    <property type="evidence" value="ECO:0007669"/>
    <property type="project" value="InterPro"/>
</dbReference>
<proteinExistence type="predicted"/>
<evidence type="ECO:0000313" key="5">
    <source>
        <dbReference type="Proteomes" id="UP000653305"/>
    </source>
</evidence>
<dbReference type="EMBL" id="BMAC01000230">
    <property type="protein sequence ID" value="GFP90917.1"/>
    <property type="molecule type" value="Genomic_DNA"/>
</dbReference>
<sequence length="90" mass="10292">MVQCLNNCQGRLFNLYLEFAGGTKKLGFARHRLAESFLWALGFTPEPRFGYSREISTKITILITIMDDIYDVYGTLDKLEVFTDTIEGNC</sequence>
<dbReference type="PANTHER" id="PTHR31225:SF256">
    <property type="entry name" value="(-)-ALPHA-TERPINEOL SYNTHASE-LIKE"/>
    <property type="match status" value="1"/>
</dbReference>
<evidence type="ECO:0000256" key="1">
    <source>
        <dbReference type="ARBA" id="ARBA00022723"/>
    </source>
</evidence>
<organism evidence="3 5">
    <name type="scientific">Phtheirospermum japonicum</name>
    <dbReference type="NCBI Taxonomy" id="374723"/>
    <lineage>
        <taxon>Eukaryota</taxon>
        <taxon>Viridiplantae</taxon>
        <taxon>Streptophyta</taxon>
        <taxon>Embryophyta</taxon>
        <taxon>Tracheophyta</taxon>
        <taxon>Spermatophyta</taxon>
        <taxon>Magnoliopsida</taxon>
        <taxon>eudicotyledons</taxon>
        <taxon>Gunneridae</taxon>
        <taxon>Pentapetalae</taxon>
        <taxon>asterids</taxon>
        <taxon>lamiids</taxon>
        <taxon>Lamiales</taxon>
        <taxon>Orobanchaceae</taxon>
        <taxon>Orobanchaceae incertae sedis</taxon>
        <taxon>Phtheirospermum</taxon>
    </lineage>
</organism>